<dbReference type="GO" id="GO:0006508">
    <property type="term" value="P:proteolysis"/>
    <property type="evidence" value="ECO:0007669"/>
    <property type="project" value="UniProtKB-KW"/>
</dbReference>
<feature type="chain" id="PRO_5016607417" description="Protease 3" evidence="15">
    <location>
        <begin position="23"/>
        <end position="979"/>
    </location>
</feature>
<keyword evidence="8 20" id="KW-0378">Hydrolase</keyword>
<evidence type="ECO:0000259" key="18">
    <source>
        <dbReference type="Pfam" id="PF16187"/>
    </source>
</evidence>
<keyword evidence="6 20" id="KW-0645">Protease</keyword>
<dbReference type="GO" id="GO:0005737">
    <property type="term" value="C:cytoplasm"/>
    <property type="evidence" value="ECO:0007669"/>
    <property type="project" value="UniProtKB-ARBA"/>
</dbReference>
<comment type="function">
    <text evidence="2">Endopeptidase that degrades small peptides of less than 7 kDa, such as glucagon and insulin.</text>
</comment>
<evidence type="ECO:0000256" key="1">
    <source>
        <dbReference type="ARBA" id="ARBA00001947"/>
    </source>
</evidence>
<accession>A0A379CAZ4</accession>
<protein>
    <recommendedName>
        <fullName evidence="5">Protease 3</fullName>
        <ecNumber evidence="4">3.4.24.55</ecNumber>
    </recommendedName>
    <alternativeName>
        <fullName evidence="13">Pitrilysin</fullName>
    </alternativeName>
    <alternativeName>
        <fullName evidence="12">Protease III</fullName>
    </alternativeName>
    <alternativeName>
        <fullName evidence="11">Protease pi</fullName>
    </alternativeName>
</protein>
<keyword evidence="21" id="KW-1185">Reference proteome</keyword>
<evidence type="ECO:0000256" key="10">
    <source>
        <dbReference type="ARBA" id="ARBA00023049"/>
    </source>
</evidence>
<evidence type="ECO:0000256" key="7">
    <source>
        <dbReference type="ARBA" id="ARBA00022723"/>
    </source>
</evidence>
<evidence type="ECO:0000256" key="9">
    <source>
        <dbReference type="ARBA" id="ARBA00022833"/>
    </source>
</evidence>
<feature type="signal peptide" evidence="15">
    <location>
        <begin position="1"/>
        <end position="22"/>
    </location>
</feature>
<reference evidence="20 21" key="1">
    <citation type="submission" date="2018-06" db="EMBL/GenBank/DDBJ databases">
        <authorList>
            <consortium name="Pathogen Informatics"/>
            <person name="Doyle S."/>
        </authorList>
    </citation>
    <scope>NUCLEOTIDE SEQUENCE [LARGE SCALE GENOMIC DNA]</scope>
    <source>
        <strain evidence="20 21">NCTC12872</strain>
    </source>
</reference>
<keyword evidence="10" id="KW-0482">Metalloprotease</keyword>
<dbReference type="Pfam" id="PF16187">
    <property type="entry name" value="Peptidase_M16_M"/>
    <property type="match status" value="1"/>
</dbReference>
<evidence type="ECO:0000313" key="21">
    <source>
        <dbReference type="Proteomes" id="UP000255417"/>
    </source>
</evidence>
<gene>
    <name evidence="20" type="primary">ptrA</name>
    <name evidence="20" type="ORF">NCTC12872_01292</name>
</gene>
<organism evidence="20 21">
    <name type="scientific">Phocoenobacter uteri</name>
    <dbReference type="NCBI Taxonomy" id="146806"/>
    <lineage>
        <taxon>Bacteria</taxon>
        <taxon>Pseudomonadati</taxon>
        <taxon>Pseudomonadota</taxon>
        <taxon>Gammaproteobacteria</taxon>
        <taxon>Pasteurellales</taxon>
        <taxon>Pasteurellaceae</taxon>
        <taxon>Phocoenobacter</taxon>
    </lineage>
</organism>
<dbReference type="Pfam" id="PF00675">
    <property type="entry name" value="Peptidase_M16"/>
    <property type="match status" value="1"/>
</dbReference>
<dbReference type="Proteomes" id="UP000255417">
    <property type="component" value="Unassembled WGS sequence"/>
</dbReference>
<dbReference type="InterPro" id="IPR011765">
    <property type="entry name" value="Pept_M16_N"/>
</dbReference>
<dbReference type="EMBL" id="UGTA01000001">
    <property type="protein sequence ID" value="SUB59308.1"/>
    <property type="molecule type" value="Genomic_DNA"/>
</dbReference>
<evidence type="ECO:0000256" key="13">
    <source>
        <dbReference type="ARBA" id="ARBA00033450"/>
    </source>
</evidence>
<keyword evidence="9" id="KW-0862">Zinc</keyword>
<proteinExistence type="inferred from homology"/>
<name>A0A379CAZ4_9PAST</name>
<dbReference type="InterPro" id="IPR050626">
    <property type="entry name" value="Peptidase_M16"/>
</dbReference>
<dbReference type="Pfam" id="PF05193">
    <property type="entry name" value="Peptidase_M16_C"/>
    <property type="match status" value="1"/>
</dbReference>
<evidence type="ECO:0000259" key="17">
    <source>
        <dbReference type="Pfam" id="PF05193"/>
    </source>
</evidence>
<evidence type="ECO:0000259" key="19">
    <source>
        <dbReference type="Pfam" id="PF22456"/>
    </source>
</evidence>
<dbReference type="InterPro" id="IPR011249">
    <property type="entry name" value="Metalloenz_LuxS/M16"/>
</dbReference>
<evidence type="ECO:0000256" key="12">
    <source>
        <dbReference type="ARBA" id="ARBA00031184"/>
    </source>
</evidence>
<dbReference type="RefSeq" id="WP_115315791.1">
    <property type="nucleotide sequence ID" value="NZ_LWIF01000001.1"/>
</dbReference>
<dbReference type="GO" id="GO:0046872">
    <property type="term" value="F:metal ion binding"/>
    <property type="evidence" value="ECO:0007669"/>
    <property type="project" value="UniProtKB-KW"/>
</dbReference>
<dbReference type="FunFam" id="3.30.830.10:FF:000012">
    <property type="entry name" value="Protease 3"/>
    <property type="match status" value="1"/>
</dbReference>
<evidence type="ECO:0000259" key="16">
    <source>
        <dbReference type="Pfam" id="PF00675"/>
    </source>
</evidence>
<dbReference type="InterPro" id="IPR032632">
    <property type="entry name" value="Peptidase_M16_M"/>
</dbReference>
<dbReference type="Pfam" id="PF22456">
    <property type="entry name" value="PqqF-like_C_4"/>
    <property type="match status" value="1"/>
</dbReference>
<evidence type="ECO:0000256" key="6">
    <source>
        <dbReference type="ARBA" id="ARBA00022670"/>
    </source>
</evidence>
<dbReference type="InterPro" id="IPR001431">
    <property type="entry name" value="Pept_M16_Zn_BS"/>
</dbReference>
<keyword evidence="7" id="KW-0479">Metal-binding</keyword>
<dbReference type="GO" id="GO:0004222">
    <property type="term" value="F:metalloendopeptidase activity"/>
    <property type="evidence" value="ECO:0007669"/>
    <property type="project" value="UniProtKB-EC"/>
</dbReference>
<evidence type="ECO:0000256" key="2">
    <source>
        <dbReference type="ARBA" id="ARBA00002184"/>
    </source>
</evidence>
<evidence type="ECO:0000256" key="3">
    <source>
        <dbReference type="ARBA" id="ARBA00007261"/>
    </source>
</evidence>
<dbReference type="PANTHER" id="PTHR43690:SF18">
    <property type="entry name" value="INSULIN-DEGRADING ENZYME-RELATED"/>
    <property type="match status" value="1"/>
</dbReference>
<feature type="domain" description="Peptidase M16 C-terminal" evidence="17">
    <location>
        <begin position="232"/>
        <end position="413"/>
    </location>
</feature>
<dbReference type="InterPro" id="IPR007863">
    <property type="entry name" value="Peptidase_M16_C"/>
</dbReference>
<evidence type="ECO:0000256" key="8">
    <source>
        <dbReference type="ARBA" id="ARBA00022801"/>
    </source>
</evidence>
<dbReference type="InterPro" id="IPR054734">
    <property type="entry name" value="PqqF-like_C_4"/>
</dbReference>
<comment type="cofactor">
    <cofactor evidence="1">
        <name>Zn(2+)</name>
        <dbReference type="ChEBI" id="CHEBI:29105"/>
    </cofactor>
</comment>
<feature type="domain" description="Coenzyme PQQ synthesis protein F-like C-terminal lobe" evidence="19">
    <location>
        <begin position="798"/>
        <end position="896"/>
    </location>
</feature>
<dbReference type="SUPFAM" id="SSF63411">
    <property type="entry name" value="LuxS/MPP-like metallohydrolase"/>
    <property type="match status" value="4"/>
</dbReference>
<dbReference type="AlphaFoldDB" id="A0A379CAZ4"/>
<evidence type="ECO:0000256" key="15">
    <source>
        <dbReference type="SAM" id="SignalP"/>
    </source>
</evidence>
<dbReference type="OrthoDB" id="9811314at2"/>
<evidence type="ECO:0000256" key="14">
    <source>
        <dbReference type="RuleBase" id="RU004447"/>
    </source>
</evidence>
<evidence type="ECO:0000256" key="11">
    <source>
        <dbReference type="ARBA" id="ARBA00029597"/>
    </source>
</evidence>
<dbReference type="PROSITE" id="PS00143">
    <property type="entry name" value="INSULINASE"/>
    <property type="match status" value="1"/>
</dbReference>
<dbReference type="Gene3D" id="3.30.830.10">
    <property type="entry name" value="Metalloenzyme, LuxS/M16 peptidase-like"/>
    <property type="match status" value="4"/>
</dbReference>
<evidence type="ECO:0000313" key="20">
    <source>
        <dbReference type="EMBL" id="SUB59308.1"/>
    </source>
</evidence>
<feature type="domain" description="Peptidase M16 N-terminal" evidence="16">
    <location>
        <begin position="71"/>
        <end position="201"/>
    </location>
</feature>
<dbReference type="EC" id="3.4.24.55" evidence="4"/>
<sequence>MQKSLLSYLISAVLATTISMQAVSFEAENTQNPSLVSQQHSGFKIISNNIKKSPADTATYQGIQLDNGMTVLLISDPKANKSLMSAVLPIGSMEDPQSQQGLAHYLEHMVFMGSKKFPETNGLDHFLSKNGGLNNASTAKYRTAYYLEVNNNAFDEAVARLSDILSEPLLLEQNAKKELNAVNAEMVRAKSSDGYLMYSVNLATSNPNHPMSKFAVGNKESLSDKPDSKLQEELQKFYQQYYSANLIKAVLYSDQSIEKLQKLAVKTLGLMKNKNLQKPMINEPLYRAEDKGVMLHYKPIKPSKLLAISFDFPNDEDKFKNKTNTYISYVLNNNTEGTLSDYLIKNGLSSSGIQATSDSNVSRNRGDFTIYIELTEKGLAQQDKIISLIFQQIEQIKKQGIQESYFKEMQQSLEQDFAHLQVEKNLSFVENITDAMLFYPLENVINASFETESMDKKAIAEKLAGMMLDNARILIMHKGVKTDKQTPYMNAPYSIQKFSDAQKKQWLDFSKNPEIKLPALNPYFATDFSLNKTKNSLLKPQKVIFEAGEKIYAMGSHYFPKEPKAIINLGFGIAPKNTELKPQITVALLNYMNGLAQSKLAFQSSIAGISASFSYGENGIGASLSGYTQNFDKLLQDGLTKMKNFELTEEDLKQAKQQILEALNREKKENSLNQAMNAFYKLENYPYFDTEKQKALVNEISLSDIEKMREHLFNQTTGIEVLSVGNLTDKQVEALTKTAQKYVQNSKTQLNKKYFVDFRNISQKINYIQQVPNEDDALVVTYLVKGEERLTDYVRSTLLADIISRWYFNDLRTDKQLGYVVASRAVHTGKTSGLGFMVQSPNTKPKGIMTHNKRFFKESEQKLTTLTDNEFEQYRESLLEKLQRKPESLEQEFGRFVSDFNHNNLRFDTRDKLIEITRNITKEQIIDFYDQAVIKQSGFVFISQALGTKAQPSDAVNVENAKTITSIEGLQKTLPISYW</sequence>
<comment type="similarity">
    <text evidence="3 14">Belongs to the peptidase M16 family.</text>
</comment>
<keyword evidence="15" id="KW-0732">Signal</keyword>
<evidence type="ECO:0000256" key="5">
    <source>
        <dbReference type="ARBA" id="ARBA00017565"/>
    </source>
</evidence>
<dbReference type="PANTHER" id="PTHR43690">
    <property type="entry name" value="NARDILYSIN"/>
    <property type="match status" value="1"/>
</dbReference>
<dbReference type="NCBIfam" id="NF011681">
    <property type="entry name" value="PRK15101.1"/>
    <property type="match status" value="1"/>
</dbReference>
<feature type="domain" description="Peptidase M16 middle/third" evidence="18">
    <location>
        <begin position="420"/>
        <end position="691"/>
    </location>
</feature>
<evidence type="ECO:0000256" key="4">
    <source>
        <dbReference type="ARBA" id="ARBA00012449"/>
    </source>
</evidence>